<dbReference type="Pfam" id="PF00378">
    <property type="entry name" value="ECH_1"/>
    <property type="match status" value="1"/>
</dbReference>
<dbReference type="GO" id="GO:0006635">
    <property type="term" value="P:fatty acid beta-oxidation"/>
    <property type="evidence" value="ECO:0007669"/>
    <property type="project" value="TreeGrafter"/>
</dbReference>
<dbReference type="Proteomes" id="UP000298058">
    <property type="component" value="Unassembled WGS sequence"/>
</dbReference>
<dbReference type="PANTHER" id="PTHR11941:SF54">
    <property type="entry name" value="ENOYL-COA HYDRATASE, MITOCHONDRIAL"/>
    <property type="match status" value="1"/>
</dbReference>
<dbReference type="InterPro" id="IPR018376">
    <property type="entry name" value="Enoyl-CoA_hyd/isom_CS"/>
</dbReference>
<dbReference type="InterPro" id="IPR001753">
    <property type="entry name" value="Enoyl-CoA_hydra/iso"/>
</dbReference>
<dbReference type="RefSeq" id="WP_135758709.1">
    <property type="nucleotide sequence ID" value="NZ_RQHW01000003.1"/>
</dbReference>
<dbReference type="AlphaFoldDB" id="A0A4V3JYE3"/>
<dbReference type="EMBL" id="RQHW01000003">
    <property type="protein sequence ID" value="TGN20836.1"/>
    <property type="molecule type" value="Genomic_DNA"/>
</dbReference>
<name>A0A4V3JYE3_9LEPT</name>
<evidence type="ECO:0000313" key="3">
    <source>
        <dbReference type="EMBL" id="TGN20836.1"/>
    </source>
</evidence>
<dbReference type="InterPro" id="IPR029045">
    <property type="entry name" value="ClpP/crotonase-like_dom_sf"/>
</dbReference>
<organism evidence="3 4">
    <name type="scientific">Leptospira idonii</name>
    <dbReference type="NCBI Taxonomy" id="1193500"/>
    <lineage>
        <taxon>Bacteria</taxon>
        <taxon>Pseudomonadati</taxon>
        <taxon>Spirochaetota</taxon>
        <taxon>Spirochaetia</taxon>
        <taxon>Leptospirales</taxon>
        <taxon>Leptospiraceae</taxon>
        <taxon>Leptospira</taxon>
    </lineage>
</organism>
<dbReference type="OrthoDB" id="9775794at2"/>
<dbReference type="PROSITE" id="PS00166">
    <property type="entry name" value="ENOYL_COA_HYDRATASE"/>
    <property type="match status" value="1"/>
</dbReference>
<evidence type="ECO:0000256" key="1">
    <source>
        <dbReference type="ARBA" id="ARBA00005254"/>
    </source>
</evidence>
<evidence type="ECO:0000313" key="4">
    <source>
        <dbReference type="Proteomes" id="UP000298058"/>
    </source>
</evidence>
<evidence type="ECO:0000256" key="2">
    <source>
        <dbReference type="RuleBase" id="RU003707"/>
    </source>
</evidence>
<accession>A0A4V3JYE3</accession>
<keyword evidence="3" id="KW-0413">Isomerase</keyword>
<gene>
    <name evidence="3" type="ORF">EHS15_01180</name>
</gene>
<keyword evidence="4" id="KW-1185">Reference proteome</keyword>
<sequence length="259" mass="28781">MTAPFAEIIHDDCILEIKMQSNEKNTFNFEAFAGFEQLLLKHAKSEKIKALLFTSAQTQFFSNGIEPSLMYGKTEAEVREAVTLILRAAGVYFHFPVPTIALLNGHCMAAGAVFALFSDYRYMVDKGARIGFSEAIVGLNFPSFPTMVLKDLVGVSASRDLLYTGKQLKGPDAKEIGLVDELFSAESLFSEGMKLAKTLSKLTYNSARGMKTALREHYRSTEQHVFASDVECFTRTILSPDGQEGFLSLIEKRRPNFST</sequence>
<protein>
    <submittedName>
        <fullName evidence="3">Enoyl-CoA hydratase/isomerase family protein</fullName>
    </submittedName>
</protein>
<dbReference type="CDD" id="cd06558">
    <property type="entry name" value="crotonase-like"/>
    <property type="match status" value="1"/>
</dbReference>
<dbReference type="Gene3D" id="3.90.226.10">
    <property type="entry name" value="2-enoyl-CoA Hydratase, Chain A, domain 1"/>
    <property type="match status" value="1"/>
</dbReference>
<comment type="caution">
    <text evidence="3">The sequence shown here is derived from an EMBL/GenBank/DDBJ whole genome shotgun (WGS) entry which is preliminary data.</text>
</comment>
<dbReference type="SUPFAM" id="SSF52096">
    <property type="entry name" value="ClpP/crotonase"/>
    <property type="match status" value="1"/>
</dbReference>
<proteinExistence type="inferred from homology"/>
<comment type="similarity">
    <text evidence="1 2">Belongs to the enoyl-CoA hydratase/isomerase family.</text>
</comment>
<dbReference type="PANTHER" id="PTHR11941">
    <property type="entry name" value="ENOYL-COA HYDRATASE-RELATED"/>
    <property type="match status" value="1"/>
</dbReference>
<reference evidence="3" key="1">
    <citation type="journal article" date="2019" name="PLoS Negl. Trop. Dis.">
        <title>Revisiting the worldwide diversity of Leptospira species in the environment.</title>
        <authorList>
            <person name="Vincent A.T."/>
            <person name="Schiettekatte O."/>
            <person name="Bourhy P."/>
            <person name="Veyrier F.J."/>
            <person name="Picardeau M."/>
        </authorList>
    </citation>
    <scope>NUCLEOTIDE SEQUENCE [LARGE SCALE GENOMIC DNA]</scope>
    <source>
        <strain evidence="3">201300427</strain>
    </source>
</reference>
<dbReference type="GO" id="GO:0016853">
    <property type="term" value="F:isomerase activity"/>
    <property type="evidence" value="ECO:0007669"/>
    <property type="project" value="UniProtKB-KW"/>
</dbReference>